<accession>A0ABP5NH34</accession>
<dbReference type="InterPro" id="IPR045179">
    <property type="entry name" value="YgfZ/GcvT"/>
</dbReference>
<dbReference type="InterPro" id="IPR027266">
    <property type="entry name" value="TrmE/GcvT-like"/>
</dbReference>
<sequence length="382" mass="40307">MTSSSPLLARPGAVEAGGADAGVAAHYGDPLREQRELAAGRAAVDLSHRGIVTVSGPDRLSWLTTLSSQQVASLAPGESSELLLLSVQGRIEYDARIVDDGERAWLLVEGAEAPGLAAWLTSMKFMLRVEVEDATDAWAVLAGTRRFAALDPFGPGGAPLTWADPWPRVAPGGYSYAVVGEDRHPGLDRPWFEHVVERSRLQDAVAALEADGVGLAGAMASEALRIAAWRPRWGLETDERTIPHELDLLRTAVHLAKGCYKGQETVARVHNLGHPPRRLTMLQLDGSGHTLPAVGSPVFASAGGATHDAGARQVGQVTSAALHYEMGPIALAVLKRSVDPAATLVVRGEAEGEDYAAAQELIVAPDAGQVVGRPTGLLRRNA</sequence>
<dbReference type="Gene3D" id="3.30.1360.120">
    <property type="entry name" value="Probable tRNA modification gtpase trme, domain 1"/>
    <property type="match status" value="1"/>
</dbReference>
<reference evidence="4" key="1">
    <citation type="journal article" date="2019" name="Int. J. Syst. Evol. Microbiol.">
        <title>The Global Catalogue of Microorganisms (GCM) 10K type strain sequencing project: providing services to taxonomists for standard genome sequencing and annotation.</title>
        <authorList>
            <consortium name="The Broad Institute Genomics Platform"/>
            <consortium name="The Broad Institute Genome Sequencing Center for Infectious Disease"/>
            <person name="Wu L."/>
            <person name="Ma J."/>
        </authorList>
    </citation>
    <scope>NUCLEOTIDE SEQUENCE [LARGE SCALE GENOMIC DNA]</scope>
    <source>
        <strain evidence="4">JCM 16034</strain>
    </source>
</reference>
<protein>
    <submittedName>
        <fullName evidence="3">Folate-binding protein YgfZ</fullName>
    </submittedName>
</protein>
<evidence type="ECO:0000313" key="4">
    <source>
        <dbReference type="Proteomes" id="UP001500432"/>
    </source>
</evidence>
<proteinExistence type="predicted"/>
<dbReference type="InterPro" id="IPR006222">
    <property type="entry name" value="GCVT_N"/>
</dbReference>
<gene>
    <name evidence="3" type="ORF">GCM10009849_13480</name>
</gene>
<evidence type="ECO:0000259" key="2">
    <source>
        <dbReference type="Pfam" id="PF01571"/>
    </source>
</evidence>
<keyword evidence="4" id="KW-1185">Reference proteome</keyword>
<dbReference type="PANTHER" id="PTHR22602:SF0">
    <property type="entry name" value="TRANSFERASE CAF17, MITOCHONDRIAL-RELATED"/>
    <property type="match status" value="1"/>
</dbReference>
<dbReference type="RefSeq" id="WP_344298880.1">
    <property type="nucleotide sequence ID" value="NZ_BAAAQW010000003.1"/>
</dbReference>
<name>A0ABP5NH34_9MICC</name>
<dbReference type="NCBIfam" id="TIGR03317">
    <property type="entry name" value="ygfZ_signature"/>
    <property type="match status" value="1"/>
</dbReference>
<feature type="domain" description="GCVT N-terminal" evidence="2">
    <location>
        <begin position="32"/>
        <end position="142"/>
    </location>
</feature>
<keyword evidence="1" id="KW-0809">Transit peptide</keyword>
<dbReference type="Pfam" id="PF01571">
    <property type="entry name" value="GCV_T"/>
    <property type="match status" value="1"/>
</dbReference>
<comment type="caution">
    <text evidence="3">The sequence shown here is derived from an EMBL/GenBank/DDBJ whole genome shotgun (WGS) entry which is preliminary data.</text>
</comment>
<evidence type="ECO:0000256" key="1">
    <source>
        <dbReference type="ARBA" id="ARBA00022946"/>
    </source>
</evidence>
<organism evidence="3 4">
    <name type="scientific">Sinomonas flava</name>
    <dbReference type="NCBI Taxonomy" id="496857"/>
    <lineage>
        <taxon>Bacteria</taxon>
        <taxon>Bacillati</taxon>
        <taxon>Actinomycetota</taxon>
        <taxon>Actinomycetes</taxon>
        <taxon>Micrococcales</taxon>
        <taxon>Micrococcaceae</taxon>
        <taxon>Sinomonas</taxon>
    </lineage>
</organism>
<dbReference type="SUPFAM" id="SSF103025">
    <property type="entry name" value="Folate-binding domain"/>
    <property type="match status" value="1"/>
</dbReference>
<dbReference type="Proteomes" id="UP001500432">
    <property type="component" value="Unassembled WGS sequence"/>
</dbReference>
<evidence type="ECO:0000313" key="3">
    <source>
        <dbReference type="EMBL" id="GAA2198930.1"/>
    </source>
</evidence>
<dbReference type="PANTHER" id="PTHR22602">
    <property type="entry name" value="TRANSFERASE CAF17, MITOCHONDRIAL-RELATED"/>
    <property type="match status" value="1"/>
</dbReference>
<dbReference type="InterPro" id="IPR017703">
    <property type="entry name" value="YgfZ/GCV_T_CS"/>
</dbReference>
<dbReference type="PIRSF" id="PIRSF006487">
    <property type="entry name" value="GcvT"/>
    <property type="match status" value="1"/>
</dbReference>
<dbReference type="EMBL" id="BAAAQW010000003">
    <property type="protein sequence ID" value="GAA2198930.1"/>
    <property type="molecule type" value="Genomic_DNA"/>
</dbReference>